<reference evidence="7 8" key="1">
    <citation type="submission" date="2016-02" db="EMBL/GenBank/DDBJ databases">
        <title>Draft genome sequence of Polaribacter atrinae KACC17473.</title>
        <authorList>
            <person name="Shin S.-K."/>
            <person name="Yi H."/>
        </authorList>
    </citation>
    <scope>NUCLEOTIDE SEQUENCE [LARGE SCALE GENOMIC DNA]</scope>
    <source>
        <strain evidence="7 8">KACC 17473</strain>
    </source>
</reference>
<dbReference type="RefSeq" id="WP_068450174.1">
    <property type="nucleotide sequence ID" value="NZ_CANKUV010000011.1"/>
</dbReference>
<dbReference type="EMBL" id="LVWE01000040">
    <property type="protein sequence ID" value="OAD44709.1"/>
    <property type="molecule type" value="Genomic_DNA"/>
</dbReference>
<dbReference type="SMART" id="SM00534">
    <property type="entry name" value="MUTSac"/>
    <property type="match status" value="1"/>
</dbReference>
<evidence type="ECO:0000256" key="1">
    <source>
        <dbReference type="ARBA" id="ARBA00022741"/>
    </source>
</evidence>
<dbReference type="Pfam" id="PF00488">
    <property type="entry name" value="MutS_V"/>
    <property type="match status" value="1"/>
</dbReference>
<dbReference type="PANTHER" id="PTHR48466">
    <property type="entry name" value="OS10G0509000 PROTEIN-RELATED"/>
    <property type="match status" value="1"/>
</dbReference>
<dbReference type="OrthoDB" id="9808166at2"/>
<dbReference type="SUPFAM" id="SSF48334">
    <property type="entry name" value="DNA repair protein MutS, domain III"/>
    <property type="match status" value="1"/>
</dbReference>
<gene>
    <name evidence="7" type="ORF">LPB303_11145</name>
</gene>
<dbReference type="GO" id="GO:0140664">
    <property type="term" value="F:ATP-dependent DNA damage sensor activity"/>
    <property type="evidence" value="ECO:0007669"/>
    <property type="project" value="InterPro"/>
</dbReference>
<sequence>MNNNISSKTLQDLEFSTVLQHVAEYCISGLGKEKVTEIEPIVNKKALFKELYLVNEYVSSFESENRVPNHSFDNITENVKRLAIENSFVETDAFLKIATTSLTVNELIKFFKKFNVQFPTFFELSQEIEFTTFIDDEIKKIIDISGEVKNNASDSLRQIRKDINNVRGKIGASFSSALSKSISAGYLDDIKETVVDNQRVLAVSAMHRKKVAGSLLGSSKSGNIVYIAPQATLAYSREYQNLIYDEKQEIVKILRALSATVRPYVYLLEEYLSFLIHIDVVGAKAKYANEMNAVLPKISREKKIFFKNAYHPILWRKNKKQDLHTVSQSIELNEKQQIIVISGPNAGGKSITLKTIGLLQIMLQSGILIPVDERSQTYIFDTVLTDIGDNQSIENQLSTYSYRLKNMRNFLRKCGENTLFLIDEFGTGSDPELGGALAEIFLEEFYYKKAFGIITTHYSNLKVLANELENVTNANMQFDERTLEPLYRLFVGQAGSSFTFEVAQKNGIPFSIINKAKKRVETEKVRLDRTISKLQKERNRLQKHSDNLEKQKSKGQEHLDNLQEKEQKVQDKLSGFQELYDQNQRMLTLGRKTNELLNKYFQTNNKKELNTNFNKWVADLKVKQVMKTPLAPKTKAQKQKAKVAEKQQQEIIKKVEKEVLEKVVEVRKEKKIEAAKIAKEKSEYIYQINDSVKVIGSNSVGTIDMIDKKKVTINYGFFTTKTTTDKLELVKRAKKTK</sequence>
<dbReference type="GO" id="GO:0045910">
    <property type="term" value="P:negative regulation of DNA recombination"/>
    <property type="evidence" value="ECO:0007669"/>
    <property type="project" value="InterPro"/>
</dbReference>
<evidence type="ECO:0000256" key="2">
    <source>
        <dbReference type="ARBA" id="ARBA00022840"/>
    </source>
</evidence>
<keyword evidence="1" id="KW-0547">Nucleotide-binding</keyword>
<dbReference type="Proteomes" id="UP000076923">
    <property type="component" value="Unassembled WGS sequence"/>
</dbReference>
<accession>A0A176TA64</accession>
<evidence type="ECO:0000259" key="5">
    <source>
        <dbReference type="SMART" id="SM00533"/>
    </source>
</evidence>
<dbReference type="InterPro" id="IPR000432">
    <property type="entry name" value="DNA_mismatch_repair_MutS_C"/>
</dbReference>
<dbReference type="InterPro" id="IPR045076">
    <property type="entry name" value="MutS"/>
</dbReference>
<dbReference type="GO" id="GO:0006298">
    <property type="term" value="P:mismatch repair"/>
    <property type="evidence" value="ECO:0007669"/>
    <property type="project" value="InterPro"/>
</dbReference>
<keyword evidence="3" id="KW-0238">DNA-binding</keyword>
<evidence type="ECO:0000313" key="7">
    <source>
        <dbReference type="EMBL" id="OAD44709.1"/>
    </source>
</evidence>
<evidence type="ECO:0000259" key="6">
    <source>
        <dbReference type="SMART" id="SM00534"/>
    </source>
</evidence>
<keyword evidence="2" id="KW-0067">ATP-binding</keyword>
<evidence type="ECO:0000256" key="4">
    <source>
        <dbReference type="SAM" id="MobiDB-lite"/>
    </source>
</evidence>
<evidence type="ECO:0000313" key="8">
    <source>
        <dbReference type="Proteomes" id="UP000076923"/>
    </source>
</evidence>
<dbReference type="SMART" id="SM00533">
    <property type="entry name" value="MUTSd"/>
    <property type="match status" value="1"/>
</dbReference>
<dbReference type="InterPro" id="IPR005747">
    <property type="entry name" value="MutS2"/>
</dbReference>
<comment type="caution">
    <text evidence="7">The sequence shown here is derived from an EMBL/GenBank/DDBJ whole genome shotgun (WGS) entry which is preliminary data.</text>
</comment>
<name>A0A176TA64_9FLAO</name>
<dbReference type="GO" id="GO:0004519">
    <property type="term" value="F:endonuclease activity"/>
    <property type="evidence" value="ECO:0007669"/>
    <property type="project" value="InterPro"/>
</dbReference>
<dbReference type="AlphaFoldDB" id="A0A176TA64"/>
<feature type="domain" description="DNA mismatch repair proteins mutS family" evidence="6">
    <location>
        <begin position="336"/>
        <end position="521"/>
    </location>
</feature>
<feature type="domain" description="DNA mismatch repair protein MutS core" evidence="5">
    <location>
        <begin position="13"/>
        <end position="317"/>
    </location>
</feature>
<feature type="region of interest" description="Disordered" evidence="4">
    <location>
        <begin position="539"/>
        <end position="559"/>
    </location>
</feature>
<proteinExistence type="predicted"/>
<dbReference type="InterPro" id="IPR007696">
    <property type="entry name" value="DNA_mismatch_repair_MutS_core"/>
</dbReference>
<dbReference type="PIRSF" id="PIRSF005814">
    <property type="entry name" value="MutS_YshD"/>
    <property type="match status" value="1"/>
</dbReference>
<protein>
    <submittedName>
        <fullName evidence="7">DNA mismatch repair protein MutS</fullName>
    </submittedName>
</protein>
<dbReference type="STRING" id="1333662.LPB303_11145"/>
<dbReference type="SUPFAM" id="SSF52540">
    <property type="entry name" value="P-loop containing nucleoside triphosphate hydrolases"/>
    <property type="match status" value="1"/>
</dbReference>
<dbReference type="PANTHER" id="PTHR48466:SF2">
    <property type="entry name" value="OS10G0509000 PROTEIN"/>
    <property type="match status" value="1"/>
</dbReference>
<dbReference type="GO" id="GO:0030983">
    <property type="term" value="F:mismatched DNA binding"/>
    <property type="evidence" value="ECO:0007669"/>
    <property type="project" value="InterPro"/>
</dbReference>
<dbReference type="Gene3D" id="3.40.50.300">
    <property type="entry name" value="P-loop containing nucleotide triphosphate hydrolases"/>
    <property type="match status" value="1"/>
</dbReference>
<dbReference type="InterPro" id="IPR027417">
    <property type="entry name" value="P-loop_NTPase"/>
</dbReference>
<dbReference type="NCBIfam" id="TIGR01069">
    <property type="entry name" value="mutS2"/>
    <property type="match status" value="1"/>
</dbReference>
<dbReference type="InterPro" id="IPR036187">
    <property type="entry name" value="DNA_mismatch_repair_MutS_sf"/>
</dbReference>
<keyword evidence="8" id="KW-1185">Reference proteome</keyword>
<organism evidence="7 8">
    <name type="scientific">Polaribacter atrinae</name>
    <dbReference type="NCBI Taxonomy" id="1333662"/>
    <lineage>
        <taxon>Bacteria</taxon>
        <taxon>Pseudomonadati</taxon>
        <taxon>Bacteroidota</taxon>
        <taxon>Flavobacteriia</taxon>
        <taxon>Flavobacteriales</taxon>
        <taxon>Flavobacteriaceae</taxon>
    </lineage>
</organism>
<dbReference type="GO" id="GO:0016887">
    <property type="term" value="F:ATP hydrolysis activity"/>
    <property type="evidence" value="ECO:0007669"/>
    <property type="project" value="InterPro"/>
</dbReference>
<dbReference type="GO" id="GO:0005524">
    <property type="term" value="F:ATP binding"/>
    <property type="evidence" value="ECO:0007669"/>
    <property type="project" value="UniProtKB-KW"/>
</dbReference>
<evidence type="ECO:0000256" key="3">
    <source>
        <dbReference type="ARBA" id="ARBA00023125"/>
    </source>
</evidence>